<dbReference type="InterPro" id="IPR036179">
    <property type="entry name" value="Ig-like_dom_sf"/>
</dbReference>
<feature type="signal peptide" evidence="1">
    <location>
        <begin position="1"/>
        <end position="24"/>
    </location>
</feature>
<sequence>MGVRLHYVVLALGAYVICCHQVLSSTVTKSLQTYVQAGSQTTLTYQWTPPAGVDLLRINWKQGSTVIATATTPNFTPQYPDTNVKDRVTLGSLTSSSTRTSITLTRLQCPGDIAEYTCEVVTSALHDSTGTASFNVNLFEFLGNDITITSSPSQLKAGQHASLTCTASNIGRPPGIMKWYKGYQEITTGFTQQTSINSDGCTYNGVSILSITPTSQDNGVMYTCVVEPNSAVSGDSPKQGRYTLDVQ</sequence>
<accession>A0A1S3JYN8</accession>
<organism evidence="3 4">
    <name type="scientific">Lingula anatina</name>
    <name type="common">Brachiopod</name>
    <name type="synonym">Lingula unguis</name>
    <dbReference type="NCBI Taxonomy" id="7574"/>
    <lineage>
        <taxon>Eukaryota</taxon>
        <taxon>Metazoa</taxon>
        <taxon>Spiralia</taxon>
        <taxon>Lophotrochozoa</taxon>
        <taxon>Brachiopoda</taxon>
        <taxon>Linguliformea</taxon>
        <taxon>Lingulata</taxon>
        <taxon>Lingulida</taxon>
        <taxon>Linguloidea</taxon>
        <taxon>Lingulidae</taxon>
        <taxon>Lingula</taxon>
    </lineage>
</organism>
<dbReference type="Pfam" id="PF07654">
    <property type="entry name" value="C1-set"/>
    <property type="match status" value="1"/>
</dbReference>
<evidence type="ECO:0000313" key="4">
    <source>
        <dbReference type="RefSeq" id="XP_013415508.1"/>
    </source>
</evidence>
<keyword evidence="3" id="KW-1185">Reference proteome</keyword>
<dbReference type="RefSeq" id="XP_013415508.1">
    <property type="nucleotide sequence ID" value="XM_013560054.1"/>
</dbReference>
<dbReference type="PANTHER" id="PTHR45889:SF8">
    <property type="entry name" value="IG-LIKE DOMAIN-CONTAINING PROTEIN"/>
    <property type="match status" value="1"/>
</dbReference>
<reference evidence="4" key="1">
    <citation type="journal article" date="2015" name="Nat. Commun.">
        <title>The Lingula genome provides insights into brachiopod evolution and the origin of phosphate biomineralization.</title>
        <authorList>
            <person name="Luo Y.J."/>
            <person name="Takeuchi T."/>
            <person name="Koyanagi R."/>
            <person name="Yamada L."/>
            <person name="Kanda M."/>
            <person name="Khalturina M."/>
            <person name="Fujie M."/>
            <person name="Yamasaki S.I."/>
            <person name="Endo K."/>
            <person name="Satoh N."/>
        </authorList>
    </citation>
    <scope>NUCLEOTIDE SEQUENCE</scope>
</reference>
<dbReference type="SUPFAM" id="SSF48726">
    <property type="entry name" value="Immunoglobulin"/>
    <property type="match status" value="2"/>
</dbReference>
<keyword evidence="1" id="KW-0732">Signal</keyword>
<dbReference type="PROSITE" id="PS50835">
    <property type="entry name" value="IG_LIKE"/>
    <property type="match status" value="1"/>
</dbReference>
<dbReference type="KEGG" id="lak:106177313"/>
<dbReference type="AlphaFoldDB" id="A0A1S3JYN8"/>
<evidence type="ECO:0000259" key="2">
    <source>
        <dbReference type="PROSITE" id="PS50835"/>
    </source>
</evidence>
<evidence type="ECO:0000313" key="3">
    <source>
        <dbReference type="Proteomes" id="UP000085678"/>
    </source>
</evidence>
<gene>
    <name evidence="4" type="primary">LOC106177313</name>
</gene>
<proteinExistence type="predicted"/>
<feature type="domain" description="Ig-like" evidence="2">
    <location>
        <begin position="144"/>
        <end position="243"/>
    </location>
</feature>
<dbReference type="InterPro" id="IPR003597">
    <property type="entry name" value="Ig_C1-set"/>
</dbReference>
<feature type="chain" id="PRO_5010383597" evidence="1">
    <location>
        <begin position="25"/>
        <end position="247"/>
    </location>
</feature>
<name>A0A1S3JYN8_LINAN</name>
<dbReference type="InterPro" id="IPR007110">
    <property type="entry name" value="Ig-like_dom"/>
</dbReference>
<dbReference type="Proteomes" id="UP000085678">
    <property type="component" value="Unplaced"/>
</dbReference>
<evidence type="ECO:0000256" key="1">
    <source>
        <dbReference type="SAM" id="SignalP"/>
    </source>
</evidence>
<dbReference type="SMART" id="SM00409">
    <property type="entry name" value="IG"/>
    <property type="match status" value="2"/>
</dbReference>
<dbReference type="PANTHER" id="PTHR45889">
    <property type="entry name" value="IG-LIKE DOMAIN-CONTAINING PROTEIN"/>
    <property type="match status" value="1"/>
</dbReference>
<dbReference type="InParanoid" id="A0A1S3JYN8"/>
<dbReference type="Gene3D" id="2.60.40.10">
    <property type="entry name" value="Immunoglobulins"/>
    <property type="match status" value="2"/>
</dbReference>
<reference evidence="4" key="2">
    <citation type="submission" date="2025-08" db="UniProtKB">
        <authorList>
            <consortium name="RefSeq"/>
        </authorList>
    </citation>
    <scope>IDENTIFICATION</scope>
</reference>
<dbReference type="InterPro" id="IPR003599">
    <property type="entry name" value="Ig_sub"/>
</dbReference>
<dbReference type="OrthoDB" id="6413693at2759"/>
<dbReference type="GeneID" id="106177313"/>
<dbReference type="CDD" id="cd00098">
    <property type="entry name" value="IgC1"/>
    <property type="match status" value="1"/>
</dbReference>
<protein>
    <submittedName>
        <fullName evidence="4">Uncharacterized protein LOC106177313</fullName>
    </submittedName>
</protein>
<dbReference type="InterPro" id="IPR013783">
    <property type="entry name" value="Ig-like_fold"/>
</dbReference>